<name>A0A1R1PWD9_ZANCU</name>
<dbReference type="GO" id="GO:0006974">
    <property type="term" value="P:DNA damage response"/>
    <property type="evidence" value="ECO:0007669"/>
    <property type="project" value="UniProtKB-KW"/>
</dbReference>
<dbReference type="InterPro" id="IPR036322">
    <property type="entry name" value="WD40_repeat_dom_sf"/>
</dbReference>
<dbReference type="GO" id="GO:2000001">
    <property type="term" value="P:regulation of DNA damage checkpoint"/>
    <property type="evidence" value="ECO:0007669"/>
    <property type="project" value="TreeGrafter"/>
</dbReference>
<organism evidence="10 11">
    <name type="scientific">Zancudomyces culisetae</name>
    <name type="common">Gut fungus</name>
    <name type="synonym">Smittium culisetae</name>
    <dbReference type="NCBI Taxonomy" id="1213189"/>
    <lineage>
        <taxon>Eukaryota</taxon>
        <taxon>Fungi</taxon>
        <taxon>Fungi incertae sedis</taxon>
        <taxon>Zoopagomycota</taxon>
        <taxon>Kickxellomycotina</taxon>
        <taxon>Harpellomycetes</taxon>
        <taxon>Harpellales</taxon>
        <taxon>Legeriomycetaceae</taxon>
        <taxon>Zancudomyces</taxon>
    </lineage>
</organism>
<dbReference type="SMART" id="SM00320">
    <property type="entry name" value="WD40"/>
    <property type="match status" value="5"/>
</dbReference>
<dbReference type="Gene3D" id="2.130.10.10">
    <property type="entry name" value="YVTN repeat-like/Quinoprotein amine dehydrogenase"/>
    <property type="match status" value="2"/>
</dbReference>
<dbReference type="PROSITE" id="PS50082">
    <property type="entry name" value="WD_REPEATS_2"/>
    <property type="match status" value="2"/>
</dbReference>
<comment type="function">
    <text evidence="8">DNA-binding protein that binds to both single- and double-stranded DNA. Binds preferentially to UV-damaged DNA. May be involved in DNA-metabolic processes.</text>
</comment>
<keyword evidence="6 8" id="KW-0238">DNA-binding</keyword>
<dbReference type="SUPFAM" id="SSF50978">
    <property type="entry name" value="WD40 repeat-like"/>
    <property type="match status" value="1"/>
</dbReference>
<feature type="repeat" description="WD" evidence="7">
    <location>
        <begin position="415"/>
        <end position="451"/>
    </location>
</feature>
<comment type="caution">
    <text evidence="10">The sequence shown here is derived from an EMBL/GenBank/DDBJ whole genome shotgun (WGS) entry which is preliminary data.</text>
</comment>
<feature type="compositionally biased region" description="Basic and acidic residues" evidence="9">
    <location>
        <begin position="35"/>
        <end position="48"/>
    </location>
</feature>
<dbReference type="EMBL" id="LSSK01000098">
    <property type="protein sequence ID" value="OMH85268.1"/>
    <property type="molecule type" value="Genomic_DNA"/>
</dbReference>
<keyword evidence="3 7" id="KW-0853">WD repeat</keyword>
<evidence type="ECO:0000256" key="5">
    <source>
        <dbReference type="ARBA" id="ARBA00022763"/>
    </source>
</evidence>
<sequence>MNKYELERQENIRKNEEILKSLGLFKSSKPAAPQDQKKREQKPAETKIRTRKVVADGNDVAARKKARASGNTVPAKSDRVLRSSVKKEANDQEDNGNLKDKGYKLEYELLEGGRRGAGSGANGRVNNGSLGKVVGLEEEETKYFKFIQIKNEENGGDSGDGSVKIKNEDTGYTFESQEAVRTPTALEKLEREALGEIFSGFSIRHAAKNIQIASDRIYSMAFHPSQENVLVCAGDKVGRLGFWKVNGDDYVSKDWKRIQSRIAGNLDKNGSKKAIKKEKGVDAGDDSDIEAKIETYTDEEHSVIKNEKQETTDEQSDELFDFQPHSEACSNISIPTQNPNMVYTTGYDGSIRQLDLSHPTGFVELLSLADDPMIVCMDLQFKGQQRGNSPLVWFSTVSGVCGYVDPRKQNHAVTHQFHEKRIGCVSVHPTDSNIVATSSNDRSIKIWDVRNMIKPTFTDATSPPQPTLLDEAGEVNSITSVYFSPDGSQLLSTSFNNTVAVWSWDSAQKSITDKQSRYHNNRTGRWVTMLRARWHPSPLFPRCFVVGNMDHRVDVFSGRSLDSVVSLYDRKDVTTVPAVCVFHPELSIIAAGNASGKINIWS</sequence>
<keyword evidence="5 8" id="KW-0227">DNA damage</keyword>
<feature type="repeat" description="WD" evidence="7">
    <location>
        <begin position="471"/>
        <end position="512"/>
    </location>
</feature>
<evidence type="ECO:0000256" key="4">
    <source>
        <dbReference type="ARBA" id="ARBA00022737"/>
    </source>
</evidence>
<evidence type="ECO:0000256" key="3">
    <source>
        <dbReference type="ARBA" id="ARBA00022574"/>
    </source>
</evidence>
<dbReference type="AlphaFoldDB" id="A0A1R1PWD9"/>
<feature type="region of interest" description="Disordered" evidence="9">
    <location>
        <begin position="23"/>
        <end position="100"/>
    </location>
</feature>
<proteinExistence type="inferred from homology"/>
<dbReference type="PANTHER" id="PTHR14773:SF0">
    <property type="entry name" value="WD REPEAT-CONTAINING PROTEIN 76"/>
    <property type="match status" value="1"/>
</dbReference>
<dbReference type="PROSITE" id="PS50294">
    <property type="entry name" value="WD_REPEATS_REGION"/>
    <property type="match status" value="2"/>
</dbReference>
<comment type="similarity">
    <text evidence="1 8">Belongs to the WD repeat DDB2/WDR76 family.</text>
</comment>
<gene>
    <name evidence="10" type="ORF">AX774_g1193</name>
</gene>
<evidence type="ECO:0000256" key="8">
    <source>
        <dbReference type="RuleBase" id="RU365004"/>
    </source>
</evidence>
<evidence type="ECO:0000313" key="11">
    <source>
        <dbReference type="Proteomes" id="UP000188320"/>
    </source>
</evidence>
<keyword evidence="11" id="KW-1185">Reference proteome</keyword>
<feature type="compositionally biased region" description="Basic and acidic residues" evidence="9">
    <location>
        <begin position="76"/>
        <end position="100"/>
    </location>
</feature>
<evidence type="ECO:0000256" key="1">
    <source>
        <dbReference type="ARBA" id="ARBA00005434"/>
    </source>
</evidence>
<dbReference type="Proteomes" id="UP000188320">
    <property type="component" value="Unassembled WGS sequence"/>
</dbReference>
<evidence type="ECO:0000256" key="6">
    <source>
        <dbReference type="ARBA" id="ARBA00023125"/>
    </source>
</evidence>
<reference evidence="11" key="1">
    <citation type="submission" date="2017-01" db="EMBL/GenBank/DDBJ databases">
        <authorList>
            <person name="Wang Y."/>
            <person name="White M."/>
            <person name="Kvist S."/>
            <person name="Moncalvo J.-M."/>
        </authorList>
    </citation>
    <scope>NUCLEOTIDE SEQUENCE [LARGE SCALE GENOMIC DNA]</scope>
    <source>
        <strain evidence="11">COL-18-3</strain>
    </source>
</reference>
<evidence type="ECO:0000256" key="9">
    <source>
        <dbReference type="SAM" id="MobiDB-lite"/>
    </source>
</evidence>
<evidence type="ECO:0000256" key="7">
    <source>
        <dbReference type="PROSITE-ProRule" id="PRU00221"/>
    </source>
</evidence>
<keyword evidence="4" id="KW-0677">Repeat</keyword>
<dbReference type="OrthoDB" id="9890280at2759"/>
<dbReference type="Pfam" id="PF00400">
    <property type="entry name" value="WD40"/>
    <property type="match status" value="2"/>
</dbReference>
<dbReference type="InterPro" id="IPR019775">
    <property type="entry name" value="WD40_repeat_CS"/>
</dbReference>
<dbReference type="GO" id="GO:0003677">
    <property type="term" value="F:DNA binding"/>
    <property type="evidence" value="ECO:0007669"/>
    <property type="project" value="UniProtKB-UniRule"/>
</dbReference>
<protein>
    <recommendedName>
        <fullName evidence="2 8">DNA damage-binding protein CMR1</fullName>
    </recommendedName>
</protein>
<evidence type="ECO:0000313" key="10">
    <source>
        <dbReference type="EMBL" id="OMH85268.1"/>
    </source>
</evidence>
<dbReference type="InterPro" id="IPR050853">
    <property type="entry name" value="WD_repeat_DNA-damage-binding"/>
</dbReference>
<dbReference type="PANTHER" id="PTHR14773">
    <property type="entry name" value="WD REPEAT-CONTAINING PROTEIN 76"/>
    <property type="match status" value="1"/>
</dbReference>
<dbReference type="PROSITE" id="PS00678">
    <property type="entry name" value="WD_REPEATS_1"/>
    <property type="match status" value="1"/>
</dbReference>
<dbReference type="InterPro" id="IPR015943">
    <property type="entry name" value="WD40/YVTN_repeat-like_dom_sf"/>
</dbReference>
<evidence type="ECO:0000256" key="2">
    <source>
        <dbReference type="ARBA" id="ARBA00021132"/>
    </source>
</evidence>
<dbReference type="GO" id="GO:0005634">
    <property type="term" value="C:nucleus"/>
    <property type="evidence" value="ECO:0007669"/>
    <property type="project" value="TreeGrafter"/>
</dbReference>
<accession>A0A1R1PWD9</accession>
<dbReference type="InterPro" id="IPR001680">
    <property type="entry name" value="WD40_rpt"/>
</dbReference>